<evidence type="ECO:0000313" key="2">
    <source>
        <dbReference type="EMBL" id="KAK0725063.1"/>
    </source>
</evidence>
<accession>A0AA40AZZ4</accession>
<evidence type="ECO:0000313" key="3">
    <source>
        <dbReference type="Proteomes" id="UP001172102"/>
    </source>
</evidence>
<organism evidence="2 3">
    <name type="scientific">Lasiosphaeris hirsuta</name>
    <dbReference type="NCBI Taxonomy" id="260670"/>
    <lineage>
        <taxon>Eukaryota</taxon>
        <taxon>Fungi</taxon>
        <taxon>Dikarya</taxon>
        <taxon>Ascomycota</taxon>
        <taxon>Pezizomycotina</taxon>
        <taxon>Sordariomycetes</taxon>
        <taxon>Sordariomycetidae</taxon>
        <taxon>Sordariales</taxon>
        <taxon>Lasiosphaeriaceae</taxon>
        <taxon>Lasiosphaeris</taxon>
    </lineage>
</organism>
<dbReference type="InterPro" id="IPR010730">
    <property type="entry name" value="HET"/>
</dbReference>
<gene>
    <name evidence="2" type="ORF">B0H67DRAFT_658060</name>
</gene>
<name>A0AA40AZZ4_9PEZI</name>
<protein>
    <recommendedName>
        <fullName evidence="1">Heterokaryon incompatibility domain-containing protein</fullName>
    </recommendedName>
</protein>
<dbReference type="Pfam" id="PF06985">
    <property type="entry name" value="HET"/>
    <property type="match status" value="1"/>
</dbReference>
<dbReference type="Proteomes" id="UP001172102">
    <property type="component" value="Unassembled WGS sequence"/>
</dbReference>
<proteinExistence type="predicted"/>
<comment type="caution">
    <text evidence="2">The sequence shown here is derived from an EMBL/GenBank/DDBJ whole genome shotgun (WGS) entry which is preliminary data.</text>
</comment>
<dbReference type="PANTHER" id="PTHR33112">
    <property type="entry name" value="DOMAIN PROTEIN, PUTATIVE-RELATED"/>
    <property type="match status" value="1"/>
</dbReference>
<feature type="domain" description="Heterokaryon incompatibility" evidence="1">
    <location>
        <begin position="2"/>
        <end position="72"/>
    </location>
</feature>
<feature type="non-terminal residue" evidence="2">
    <location>
        <position position="1"/>
    </location>
</feature>
<reference evidence="2" key="1">
    <citation type="submission" date="2023-06" db="EMBL/GenBank/DDBJ databases">
        <title>Genome-scale phylogeny and comparative genomics of the fungal order Sordariales.</title>
        <authorList>
            <consortium name="Lawrence Berkeley National Laboratory"/>
            <person name="Hensen N."/>
            <person name="Bonometti L."/>
            <person name="Westerberg I."/>
            <person name="Brannstrom I.O."/>
            <person name="Guillou S."/>
            <person name="Cros-Aarteil S."/>
            <person name="Calhoun S."/>
            <person name="Haridas S."/>
            <person name="Kuo A."/>
            <person name="Mondo S."/>
            <person name="Pangilinan J."/>
            <person name="Riley R."/>
            <person name="Labutti K."/>
            <person name="Andreopoulos B."/>
            <person name="Lipzen A."/>
            <person name="Chen C."/>
            <person name="Yanf M."/>
            <person name="Daum C."/>
            <person name="Ng V."/>
            <person name="Clum A."/>
            <person name="Steindorff A."/>
            <person name="Ohm R."/>
            <person name="Martin F."/>
            <person name="Silar P."/>
            <person name="Natvig D."/>
            <person name="Lalanne C."/>
            <person name="Gautier V."/>
            <person name="Ament-Velasquez S.L."/>
            <person name="Kruys A."/>
            <person name="Hutchinson M.I."/>
            <person name="Powell A.J."/>
            <person name="Barry K."/>
            <person name="Miller A.N."/>
            <person name="Grigoriev I.V."/>
            <person name="Debuchy R."/>
            <person name="Gladieux P."/>
            <person name="Thoren M.H."/>
            <person name="Johannesson H."/>
        </authorList>
    </citation>
    <scope>NUCLEOTIDE SEQUENCE</scope>
    <source>
        <strain evidence="2">SMH4607-1</strain>
    </source>
</reference>
<evidence type="ECO:0000259" key="1">
    <source>
        <dbReference type="Pfam" id="PF06985"/>
    </source>
</evidence>
<keyword evidence="3" id="KW-1185">Reference proteome</keyword>
<dbReference type="PANTHER" id="PTHR33112:SF16">
    <property type="entry name" value="HETEROKARYON INCOMPATIBILITY DOMAIN-CONTAINING PROTEIN"/>
    <property type="match status" value="1"/>
</dbReference>
<sequence>TLPRNFQEAVTLTRDLGLKYLWIDSLCIIQDDPHDWEVESGNMAAIYKNAYVVVGADRAKIAHEEFLRQSATPENQLVGKPVAYVPHECATLYARPHFLHSNLYTDQSLSQRARNVQEQLLATRMVHFTEHEMVYECRSGGLCCECMELDQKLSGTIRRDYKLPEFARPSSPLFSSPGIVATTSMYNHWYRTANTILTRGITYPQDLLPALSGLANEFQDSDAGTYIAGV</sequence>
<dbReference type="EMBL" id="JAUKUA010000002">
    <property type="protein sequence ID" value="KAK0725063.1"/>
    <property type="molecule type" value="Genomic_DNA"/>
</dbReference>
<dbReference type="AlphaFoldDB" id="A0AA40AZZ4"/>